<dbReference type="GO" id="GO:0051537">
    <property type="term" value="F:2 iron, 2 sulfur cluster binding"/>
    <property type="evidence" value="ECO:0007669"/>
    <property type="project" value="UniProtKB-KW"/>
</dbReference>
<dbReference type="SUPFAM" id="SSF63380">
    <property type="entry name" value="Riboflavin synthase domain-like"/>
    <property type="match status" value="1"/>
</dbReference>
<evidence type="ECO:0000256" key="9">
    <source>
        <dbReference type="ARBA" id="ARBA00023002"/>
    </source>
</evidence>
<keyword evidence="6" id="KW-0479">Metal-binding</keyword>
<feature type="region of interest" description="Disordered" evidence="13">
    <location>
        <begin position="63"/>
        <end position="92"/>
    </location>
</feature>
<keyword evidence="8 14" id="KW-1133">Transmembrane helix</keyword>
<keyword evidence="12 14" id="KW-0472">Membrane</keyword>
<dbReference type="InterPro" id="IPR017938">
    <property type="entry name" value="Riboflavin_synthase-like_b-brl"/>
</dbReference>
<dbReference type="OrthoDB" id="9786134at2"/>
<feature type="transmembrane region" description="Helical" evidence="14">
    <location>
        <begin position="219"/>
        <end position="242"/>
    </location>
</feature>
<evidence type="ECO:0000256" key="6">
    <source>
        <dbReference type="ARBA" id="ARBA00022723"/>
    </source>
</evidence>
<feature type="compositionally biased region" description="Basic and acidic residues" evidence="13">
    <location>
        <begin position="63"/>
        <end position="73"/>
    </location>
</feature>
<dbReference type="Gene3D" id="3.40.50.80">
    <property type="entry name" value="Nucleotide-binding domain of ferredoxin-NADP reductase (FNR) module"/>
    <property type="match status" value="1"/>
</dbReference>
<keyword evidence="9" id="KW-0560">Oxidoreductase</keyword>
<dbReference type="InterPro" id="IPR001433">
    <property type="entry name" value="OxRdtase_FAD/NAD-bd"/>
</dbReference>
<evidence type="ECO:0000313" key="17">
    <source>
        <dbReference type="Proteomes" id="UP000434052"/>
    </source>
</evidence>
<feature type="transmembrane region" description="Helical" evidence="14">
    <location>
        <begin position="135"/>
        <end position="155"/>
    </location>
</feature>
<feature type="domain" description="FAD-binding FR-type" evidence="15">
    <location>
        <begin position="305"/>
        <end position="413"/>
    </location>
</feature>
<evidence type="ECO:0000256" key="1">
    <source>
        <dbReference type="ARBA" id="ARBA00001974"/>
    </source>
</evidence>
<evidence type="ECO:0000256" key="3">
    <source>
        <dbReference type="ARBA" id="ARBA00022630"/>
    </source>
</evidence>
<dbReference type="PROSITE" id="PS51384">
    <property type="entry name" value="FAD_FR"/>
    <property type="match status" value="1"/>
</dbReference>
<dbReference type="AlphaFoldDB" id="A0A6P1ZMH2"/>
<dbReference type="InterPro" id="IPR013130">
    <property type="entry name" value="Fe3_Rdtase_TM_dom"/>
</dbReference>
<dbReference type="Pfam" id="PF00175">
    <property type="entry name" value="NAD_binding_1"/>
    <property type="match status" value="1"/>
</dbReference>
<dbReference type="InterPro" id="IPR050415">
    <property type="entry name" value="MRET"/>
</dbReference>
<dbReference type="InterPro" id="IPR039261">
    <property type="entry name" value="FNR_nucleotide-bd"/>
</dbReference>
<evidence type="ECO:0000259" key="15">
    <source>
        <dbReference type="PROSITE" id="PS51384"/>
    </source>
</evidence>
<keyword evidence="10" id="KW-0408">Iron</keyword>
<dbReference type="SUPFAM" id="SSF52343">
    <property type="entry name" value="Ferredoxin reductase-like, C-terminal NADP-linked domain"/>
    <property type="match status" value="1"/>
</dbReference>
<dbReference type="GO" id="GO:0016491">
    <property type="term" value="F:oxidoreductase activity"/>
    <property type="evidence" value="ECO:0007669"/>
    <property type="project" value="UniProtKB-KW"/>
</dbReference>
<evidence type="ECO:0000256" key="7">
    <source>
        <dbReference type="ARBA" id="ARBA00022827"/>
    </source>
</evidence>
<keyword evidence="11" id="KW-0411">Iron-sulfur</keyword>
<dbReference type="PANTHER" id="PTHR47354">
    <property type="entry name" value="NADH OXIDOREDUCTASE HCR"/>
    <property type="match status" value="1"/>
</dbReference>
<dbReference type="PRINTS" id="PR00410">
    <property type="entry name" value="PHEHYDRXLASE"/>
</dbReference>
<evidence type="ECO:0000256" key="10">
    <source>
        <dbReference type="ARBA" id="ARBA00023004"/>
    </source>
</evidence>
<dbReference type="Gene3D" id="2.40.30.10">
    <property type="entry name" value="Translation factors"/>
    <property type="match status" value="1"/>
</dbReference>
<protein>
    <recommendedName>
        <fullName evidence="15">FAD-binding FR-type domain-containing protein</fullName>
    </recommendedName>
</protein>
<feature type="transmembrane region" description="Helical" evidence="14">
    <location>
        <begin position="254"/>
        <end position="271"/>
    </location>
</feature>
<sequence>MSAFRSCREALFFCASQPLSLDSMPESISFKAVFPFIANSVQYALGAIRAPCASVWAKQEVRGTMEQKEDEPRTPLLTGPDSAPREQPSPERRRTLRNQLWAAWIFMQVVMNLGWIFSRLDHFRHPSWEHVFGDFANLCAFNGVVFFLIMLLLGSRNPTVQRAFGLDRMLLLHRRLGVYTLGCFIGHAIFRTWSISLRRGVSYDFSILYSMDLAEWDLVLGRLALLIMIGGTVLALLGQKYLVLQYHVWKRPHFLLYPALFMGLVHAYAHGNDMPHTPFREAGVVLGIIAAADLARRAHYRLKRGRGHVWFVSERVQETSDTATFTLQHPEASAEFARRLPGQFAVIRAPYVPHLNEPHPFTFSGEPLGDKHHADDRLRFTVKVSGDFTATFVKMPLGAPILVEGPYGVFLSDIGRWDRVGLIAGGVGITPFLSLVRAFAQRGDCPPTTLVWSNRTLADTFALEELVGYTRELPLSLVFAFTREQPEGLPAESPATRFVYGRLGPGLLQELFSGKEGFYLCGPEPFQQAVAHALRHDLKAPAENIQREHFFW</sequence>
<comment type="cofactor">
    <cofactor evidence="1">
        <name>FAD</name>
        <dbReference type="ChEBI" id="CHEBI:57692"/>
    </cofactor>
</comment>
<dbReference type="GO" id="GO:0016020">
    <property type="term" value="C:membrane"/>
    <property type="evidence" value="ECO:0007669"/>
    <property type="project" value="UniProtKB-SubCell"/>
</dbReference>
<evidence type="ECO:0000256" key="11">
    <source>
        <dbReference type="ARBA" id="ARBA00023014"/>
    </source>
</evidence>
<comment type="subcellular location">
    <subcellularLocation>
        <location evidence="2">Membrane</location>
        <topology evidence="2">Multi-pass membrane protein</topology>
    </subcellularLocation>
</comment>
<keyword evidence="3" id="KW-0285">Flavoprotein</keyword>
<comment type="caution">
    <text evidence="16">The sequence shown here is derived from an EMBL/GenBank/DDBJ whole genome shotgun (WGS) entry which is preliminary data.</text>
</comment>
<feature type="transmembrane region" description="Helical" evidence="14">
    <location>
        <begin position="176"/>
        <end position="195"/>
    </location>
</feature>
<keyword evidence="7" id="KW-0274">FAD</keyword>
<dbReference type="EMBL" id="QMIF01000003">
    <property type="protein sequence ID" value="TVM35129.1"/>
    <property type="molecule type" value="Genomic_DNA"/>
</dbReference>
<evidence type="ECO:0000256" key="5">
    <source>
        <dbReference type="ARBA" id="ARBA00022714"/>
    </source>
</evidence>
<organism evidence="16 17">
    <name type="scientific">Oceanidesulfovibrio marinus</name>
    <dbReference type="NCBI Taxonomy" id="370038"/>
    <lineage>
        <taxon>Bacteria</taxon>
        <taxon>Pseudomonadati</taxon>
        <taxon>Thermodesulfobacteriota</taxon>
        <taxon>Desulfovibrionia</taxon>
        <taxon>Desulfovibrionales</taxon>
        <taxon>Desulfovibrionaceae</taxon>
        <taxon>Oceanidesulfovibrio</taxon>
    </lineage>
</organism>
<dbReference type="InterPro" id="IPR017927">
    <property type="entry name" value="FAD-bd_FR_type"/>
</dbReference>
<proteinExistence type="predicted"/>
<keyword evidence="5" id="KW-0001">2Fe-2S</keyword>
<evidence type="ECO:0000256" key="14">
    <source>
        <dbReference type="SAM" id="Phobius"/>
    </source>
</evidence>
<reference evidence="16 17" key="1">
    <citation type="submission" date="2018-06" db="EMBL/GenBank/DDBJ databases">
        <title>Complete genome of Desulfovibrio marinus P48SEP.</title>
        <authorList>
            <person name="Crispim J.S."/>
            <person name="Vidigal P.M.P."/>
            <person name="Silva L.C.F."/>
            <person name="Araujo L.C."/>
            <person name="Laguardia C.N."/>
            <person name="Dias R.S."/>
            <person name="Sousa M.P."/>
            <person name="Paula S.O."/>
            <person name="Silva C."/>
        </authorList>
    </citation>
    <scope>NUCLEOTIDE SEQUENCE [LARGE SCALE GENOMIC DNA]</scope>
    <source>
        <strain evidence="16 17">P48SEP</strain>
    </source>
</reference>
<evidence type="ECO:0000256" key="13">
    <source>
        <dbReference type="SAM" id="MobiDB-lite"/>
    </source>
</evidence>
<evidence type="ECO:0000256" key="8">
    <source>
        <dbReference type="ARBA" id="ARBA00022989"/>
    </source>
</evidence>
<dbReference type="GO" id="GO:0046872">
    <property type="term" value="F:metal ion binding"/>
    <property type="evidence" value="ECO:0007669"/>
    <property type="project" value="UniProtKB-KW"/>
</dbReference>
<dbReference type="Proteomes" id="UP000434052">
    <property type="component" value="Unassembled WGS sequence"/>
</dbReference>
<dbReference type="Pfam" id="PF01794">
    <property type="entry name" value="Ferric_reduct"/>
    <property type="match status" value="1"/>
</dbReference>
<accession>A0A6P1ZMH2</accession>
<feature type="transmembrane region" description="Helical" evidence="14">
    <location>
        <begin position="100"/>
        <end position="120"/>
    </location>
</feature>
<keyword evidence="4 14" id="KW-0812">Transmembrane</keyword>
<evidence type="ECO:0000256" key="4">
    <source>
        <dbReference type="ARBA" id="ARBA00022692"/>
    </source>
</evidence>
<name>A0A6P1ZMH2_9BACT</name>
<evidence type="ECO:0000313" key="16">
    <source>
        <dbReference type="EMBL" id="TVM35129.1"/>
    </source>
</evidence>
<evidence type="ECO:0000256" key="12">
    <source>
        <dbReference type="ARBA" id="ARBA00023136"/>
    </source>
</evidence>
<dbReference type="PANTHER" id="PTHR47354:SF8">
    <property type="entry name" value="1,2-PHENYLACETYL-COA EPOXIDASE, SUBUNIT E"/>
    <property type="match status" value="1"/>
</dbReference>
<gene>
    <name evidence="16" type="ORF">DQK91_06940</name>
</gene>
<dbReference type="GO" id="GO:0050660">
    <property type="term" value="F:flavin adenine dinucleotide binding"/>
    <property type="evidence" value="ECO:0007669"/>
    <property type="project" value="TreeGrafter"/>
</dbReference>
<evidence type="ECO:0000256" key="2">
    <source>
        <dbReference type="ARBA" id="ARBA00004141"/>
    </source>
</evidence>